<dbReference type="Gene3D" id="3.40.190.10">
    <property type="entry name" value="Periplasmic binding protein-like II"/>
    <property type="match status" value="1"/>
</dbReference>
<name>A0A510HMU7_9ACTN</name>
<dbReference type="GO" id="GO:0042597">
    <property type="term" value="C:periplasmic space"/>
    <property type="evidence" value="ECO:0007669"/>
    <property type="project" value="UniProtKB-ARBA"/>
</dbReference>
<evidence type="ECO:0000313" key="6">
    <source>
        <dbReference type="EMBL" id="BBL79777.1"/>
    </source>
</evidence>
<feature type="domain" description="Solute-binding protein family 5" evidence="5">
    <location>
        <begin position="95"/>
        <end position="479"/>
    </location>
</feature>
<dbReference type="GO" id="GO:0015833">
    <property type="term" value="P:peptide transport"/>
    <property type="evidence" value="ECO:0007669"/>
    <property type="project" value="TreeGrafter"/>
</dbReference>
<evidence type="ECO:0000259" key="5">
    <source>
        <dbReference type="Pfam" id="PF00496"/>
    </source>
</evidence>
<dbReference type="InterPro" id="IPR023765">
    <property type="entry name" value="SBP_5_CS"/>
</dbReference>
<comment type="similarity">
    <text evidence="2">Belongs to the bacterial solute-binding protein 5 family.</text>
</comment>
<evidence type="ECO:0000256" key="4">
    <source>
        <dbReference type="ARBA" id="ARBA00022729"/>
    </source>
</evidence>
<reference evidence="6" key="1">
    <citation type="journal article" date="2019" name="Microbiol. Resour. Announc.">
        <title>Complete Genome Sequence of Rubrobacter xylanophilus Strain AA3-22, Isolated from Arima Onsen in Japan.</title>
        <authorList>
            <person name="Tomariguchi N."/>
            <person name="Miyazaki K."/>
        </authorList>
    </citation>
    <scope>NUCLEOTIDE SEQUENCE [LARGE SCALE GENOMIC DNA]</scope>
    <source>
        <strain evidence="6">AA3-22</strain>
    </source>
</reference>
<evidence type="ECO:0000256" key="3">
    <source>
        <dbReference type="ARBA" id="ARBA00022448"/>
    </source>
</evidence>
<dbReference type="InterPro" id="IPR039424">
    <property type="entry name" value="SBP_5"/>
</dbReference>
<dbReference type="PANTHER" id="PTHR30290">
    <property type="entry name" value="PERIPLASMIC BINDING COMPONENT OF ABC TRANSPORTER"/>
    <property type="match status" value="1"/>
</dbReference>
<dbReference type="Gene3D" id="3.90.76.10">
    <property type="entry name" value="Dipeptide-binding Protein, Domain 1"/>
    <property type="match status" value="1"/>
</dbReference>
<dbReference type="GO" id="GO:0043190">
    <property type="term" value="C:ATP-binding cassette (ABC) transporter complex"/>
    <property type="evidence" value="ECO:0007669"/>
    <property type="project" value="InterPro"/>
</dbReference>
<dbReference type="OrthoDB" id="9796817at2"/>
<dbReference type="SUPFAM" id="SSF53850">
    <property type="entry name" value="Periplasmic binding protein-like II"/>
    <property type="match status" value="1"/>
</dbReference>
<keyword evidence="4" id="KW-0732">Signal</keyword>
<dbReference type="InterPro" id="IPR000914">
    <property type="entry name" value="SBP_5_dom"/>
</dbReference>
<keyword evidence="7" id="KW-1185">Reference proteome</keyword>
<dbReference type="AlphaFoldDB" id="A0A510HMU7"/>
<dbReference type="PANTHER" id="PTHR30290:SF9">
    <property type="entry name" value="OLIGOPEPTIDE-BINDING PROTEIN APPA"/>
    <property type="match status" value="1"/>
</dbReference>
<dbReference type="PIRSF" id="PIRSF002741">
    <property type="entry name" value="MppA"/>
    <property type="match status" value="1"/>
</dbReference>
<evidence type="ECO:0000256" key="1">
    <source>
        <dbReference type="ARBA" id="ARBA00004193"/>
    </source>
</evidence>
<evidence type="ECO:0000313" key="7">
    <source>
        <dbReference type="Proteomes" id="UP000318065"/>
    </source>
</evidence>
<dbReference type="CDD" id="cd08493">
    <property type="entry name" value="PBP2_DppA_like"/>
    <property type="match status" value="1"/>
</dbReference>
<dbReference type="RefSeq" id="WP_143527822.1">
    <property type="nucleotide sequence ID" value="NZ_AP019791.1"/>
</dbReference>
<organism evidence="6 7">
    <name type="scientific">Rubrobacter xylanophilus</name>
    <dbReference type="NCBI Taxonomy" id="49319"/>
    <lineage>
        <taxon>Bacteria</taxon>
        <taxon>Bacillati</taxon>
        <taxon>Actinomycetota</taxon>
        <taxon>Rubrobacteria</taxon>
        <taxon>Rubrobacterales</taxon>
        <taxon>Rubrobacteraceae</taxon>
        <taxon>Rubrobacter</taxon>
    </lineage>
</organism>
<dbReference type="Pfam" id="PF00496">
    <property type="entry name" value="SBP_bac_5"/>
    <property type="match status" value="1"/>
</dbReference>
<evidence type="ECO:0000256" key="2">
    <source>
        <dbReference type="ARBA" id="ARBA00005695"/>
    </source>
</evidence>
<dbReference type="GO" id="GO:1904680">
    <property type="term" value="F:peptide transmembrane transporter activity"/>
    <property type="evidence" value="ECO:0007669"/>
    <property type="project" value="TreeGrafter"/>
</dbReference>
<gene>
    <name evidence="6" type="ORF">RxyAA322_16310</name>
</gene>
<accession>A0A510HMU7</accession>
<protein>
    <submittedName>
        <fullName evidence="6">ABC transporter substrate-binding protein</fullName>
    </submittedName>
</protein>
<dbReference type="PROSITE" id="PS51257">
    <property type="entry name" value="PROKAR_LIPOPROTEIN"/>
    <property type="match status" value="1"/>
</dbReference>
<keyword evidence="3" id="KW-0813">Transport</keyword>
<dbReference type="InterPro" id="IPR030678">
    <property type="entry name" value="Peptide/Ni-bd"/>
</dbReference>
<proteinExistence type="inferred from homology"/>
<dbReference type="EMBL" id="AP019791">
    <property type="protein sequence ID" value="BBL79777.1"/>
    <property type="molecule type" value="Genomic_DNA"/>
</dbReference>
<dbReference type="Proteomes" id="UP000318065">
    <property type="component" value="Chromosome"/>
</dbReference>
<dbReference type="PROSITE" id="PS01040">
    <property type="entry name" value="SBP_BACTERIAL_5"/>
    <property type="match status" value="1"/>
</dbReference>
<dbReference type="Gene3D" id="3.10.105.10">
    <property type="entry name" value="Dipeptide-binding Protein, Domain 3"/>
    <property type="match status" value="1"/>
</dbReference>
<sequence length="565" mass="61884">MAKASGIRGLSRKEFLQLGGAGLAGAALLGVAGCGGGETIGGGQQGGGEEGVFTFGRGADSVGLDPINVTDGESLIVCRQVFDGLLDFKPETTDLVPALAAEVPEPEEGGRVYTFRLREGVKFHDGEPFNAEAVVFNFERWKNTDNQYHKGGGSQSSNFAYYSGMFGGFDDDSVIESVEAVDEYTVRFTLREVQAPFLRNIAMSPFGIASPRAIRENVEQFWKNPVGTGPFKFVSWDQGATVRLEKNPDWWGTDLPEEEGGGGPFVDRVVFRSIPDNTARVAALSGGQLSGADGLTPDDVPTIEEDPNLKVITRPPMNVGYLAMNVQKEPFNDRRVRLAVVHAINMPEIVEAFFGDTGQVASNPYPPTIPYFREETEPYEYDPERARELLREAGLGDGFEAELWYMPIPRPYMPDGKGIAQAMQRDLREVGIDVRLVTREWGTYLEETGRGAHDMCLLGWTGDNGDPDNFLNVLLSSKTATETDAQNVAYYKNPELDRILERAASTIDEDERRGLYVRAQEIVHEDAPWAPIAYAEPPLGFQNSVQGYHPSPTGGESFNSVRISG</sequence>
<comment type="subcellular location">
    <subcellularLocation>
        <location evidence="1">Cell membrane</location>
        <topology evidence="1">Lipid-anchor</topology>
    </subcellularLocation>
</comment>